<dbReference type="GO" id="GO:0003879">
    <property type="term" value="F:ATP phosphoribosyltransferase activity"/>
    <property type="evidence" value="ECO:0007669"/>
    <property type="project" value="UniProtKB-EC"/>
</dbReference>
<proteinExistence type="inferred from homology"/>
<dbReference type="PANTHER" id="PTHR21403:SF8">
    <property type="entry name" value="ATP PHOSPHORIBOSYLTRANSFERASE"/>
    <property type="match status" value="1"/>
</dbReference>
<keyword evidence="7" id="KW-0963">Cytoplasm</keyword>
<dbReference type="InterPro" id="IPR013115">
    <property type="entry name" value="HisG_C"/>
</dbReference>
<dbReference type="NCBIfam" id="TIGR00070">
    <property type="entry name" value="hisG"/>
    <property type="match status" value="1"/>
</dbReference>
<organism evidence="16 17">
    <name type="scientific">Lepraria neglecta</name>
    <dbReference type="NCBI Taxonomy" id="209136"/>
    <lineage>
        <taxon>Eukaryota</taxon>
        <taxon>Fungi</taxon>
        <taxon>Dikarya</taxon>
        <taxon>Ascomycota</taxon>
        <taxon>Pezizomycotina</taxon>
        <taxon>Lecanoromycetes</taxon>
        <taxon>OSLEUM clade</taxon>
        <taxon>Lecanoromycetidae</taxon>
        <taxon>Lecanorales</taxon>
        <taxon>Lecanorineae</taxon>
        <taxon>Stereocaulaceae</taxon>
        <taxon>Lepraria</taxon>
    </lineage>
</organism>
<evidence type="ECO:0000256" key="4">
    <source>
        <dbReference type="ARBA" id="ARBA00009372"/>
    </source>
</evidence>
<dbReference type="InterPro" id="IPR011322">
    <property type="entry name" value="N-reg_PII-like_a/b"/>
</dbReference>
<evidence type="ECO:0000256" key="12">
    <source>
        <dbReference type="ARBA" id="ARBA00022840"/>
    </source>
</evidence>
<dbReference type="InterPro" id="IPR015867">
    <property type="entry name" value="N-reg_PII/ATP_PRibTrfase_C"/>
</dbReference>
<evidence type="ECO:0000256" key="13">
    <source>
        <dbReference type="ARBA" id="ARBA00023102"/>
    </source>
</evidence>
<evidence type="ECO:0000256" key="3">
    <source>
        <dbReference type="ARBA" id="ARBA00004667"/>
    </source>
</evidence>
<keyword evidence="13" id="KW-0368">Histidine biosynthesis</keyword>
<evidence type="ECO:0000256" key="11">
    <source>
        <dbReference type="ARBA" id="ARBA00022741"/>
    </source>
</evidence>
<dbReference type="SUPFAM" id="SSF54913">
    <property type="entry name" value="GlnB-like"/>
    <property type="match status" value="1"/>
</dbReference>
<dbReference type="EC" id="2.4.2.17" evidence="5"/>
<evidence type="ECO:0000256" key="9">
    <source>
        <dbReference type="ARBA" id="ARBA00022676"/>
    </source>
</evidence>
<evidence type="ECO:0000256" key="7">
    <source>
        <dbReference type="ARBA" id="ARBA00022490"/>
    </source>
</evidence>
<evidence type="ECO:0000259" key="15">
    <source>
        <dbReference type="Pfam" id="PF08029"/>
    </source>
</evidence>
<accession>A0AAD9ZD83</accession>
<reference evidence="16" key="1">
    <citation type="submission" date="2022-11" db="EMBL/GenBank/DDBJ databases">
        <title>Chromosomal genome sequence assembly and mating type (MAT) locus characterization of the leprose asexual lichenized fungus Lepraria neglecta (Nyl.) Erichsen.</title>
        <authorList>
            <person name="Allen J.L."/>
            <person name="Pfeffer B."/>
        </authorList>
    </citation>
    <scope>NUCLEOTIDE SEQUENCE</scope>
    <source>
        <strain evidence="16">Allen 5258</strain>
    </source>
</reference>
<comment type="pathway">
    <text evidence="3">Amino-acid biosynthesis; L-histidine biosynthesis; L-histidine from 5-phospho-alpha-D-ribose 1-diphosphate: step 1/9.</text>
</comment>
<evidence type="ECO:0000256" key="10">
    <source>
        <dbReference type="ARBA" id="ARBA00022679"/>
    </source>
</evidence>
<dbReference type="InterPro" id="IPR013820">
    <property type="entry name" value="ATP_PRibTrfase_cat"/>
</dbReference>
<dbReference type="PANTHER" id="PTHR21403">
    <property type="entry name" value="ATP PHOSPHORIBOSYLTRANSFERASE ATP-PRTASE"/>
    <property type="match status" value="1"/>
</dbReference>
<evidence type="ECO:0000256" key="6">
    <source>
        <dbReference type="ARBA" id="ARBA00020998"/>
    </source>
</evidence>
<dbReference type="Pfam" id="PF08029">
    <property type="entry name" value="HisG_C"/>
    <property type="match status" value="1"/>
</dbReference>
<dbReference type="SUPFAM" id="SSF53850">
    <property type="entry name" value="Periplasmic binding protein-like II"/>
    <property type="match status" value="1"/>
</dbReference>
<dbReference type="Gene3D" id="3.40.190.10">
    <property type="entry name" value="Periplasmic binding protein-like II"/>
    <property type="match status" value="4"/>
</dbReference>
<comment type="caution">
    <text evidence="16">The sequence shown here is derived from an EMBL/GenBank/DDBJ whole genome shotgun (WGS) entry which is preliminary data.</text>
</comment>
<gene>
    <name evidence="16" type="ORF">OEA41_007205</name>
</gene>
<evidence type="ECO:0000313" key="16">
    <source>
        <dbReference type="EMBL" id="KAK3175883.1"/>
    </source>
</evidence>
<evidence type="ECO:0000256" key="2">
    <source>
        <dbReference type="ARBA" id="ARBA00004496"/>
    </source>
</evidence>
<comment type="subcellular location">
    <subcellularLocation>
        <location evidence="2">Cytoplasm</location>
    </subcellularLocation>
</comment>
<keyword evidence="12" id="KW-0067">ATP-binding</keyword>
<dbReference type="NCBIfam" id="TIGR03455">
    <property type="entry name" value="HisG_C-term"/>
    <property type="match status" value="1"/>
</dbReference>
<evidence type="ECO:0000259" key="14">
    <source>
        <dbReference type="Pfam" id="PF01634"/>
    </source>
</evidence>
<feature type="domain" description="ATP phosphoribosyltransferase catalytic" evidence="14">
    <location>
        <begin position="208"/>
        <end position="253"/>
    </location>
</feature>
<protein>
    <recommendedName>
        <fullName evidence="6">ATP phosphoribosyltransferase</fullName>
        <ecNumber evidence="5">2.4.2.17</ecNumber>
    </recommendedName>
</protein>
<dbReference type="AlphaFoldDB" id="A0AAD9ZD83"/>
<feature type="domain" description="Histidine biosynthesis HisG C-terminal" evidence="15">
    <location>
        <begin position="258"/>
        <end position="330"/>
    </location>
</feature>
<keyword evidence="10" id="KW-0808">Transferase</keyword>
<dbReference type="Proteomes" id="UP001276659">
    <property type="component" value="Unassembled WGS sequence"/>
</dbReference>
<dbReference type="FunFam" id="3.30.70.120:FF:000003">
    <property type="entry name" value="ATP phosphoribosyltransferase"/>
    <property type="match status" value="1"/>
</dbReference>
<evidence type="ECO:0000256" key="8">
    <source>
        <dbReference type="ARBA" id="ARBA00022605"/>
    </source>
</evidence>
<feature type="domain" description="ATP phosphoribosyltransferase catalytic" evidence="14">
    <location>
        <begin position="59"/>
        <end position="192"/>
    </location>
</feature>
<dbReference type="EMBL" id="JASNWA010000004">
    <property type="protein sequence ID" value="KAK3175883.1"/>
    <property type="molecule type" value="Genomic_DNA"/>
</dbReference>
<comment type="catalytic activity">
    <reaction evidence="1">
        <text>1-(5-phospho-beta-D-ribosyl)-ATP + diphosphate = 5-phospho-alpha-D-ribose 1-diphosphate + ATP</text>
        <dbReference type="Rhea" id="RHEA:18473"/>
        <dbReference type="ChEBI" id="CHEBI:30616"/>
        <dbReference type="ChEBI" id="CHEBI:33019"/>
        <dbReference type="ChEBI" id="CHEBI:58017"/>
        <dbReference type="ChEBI" id="CHEBI:73183"/>
        <dbReference type="EC" id="2.4.2.17"/>
    </reaction>
</comment>
<sequence>MDLVNHLEGRLLFAVPKKGRLQQATLDLLSGSDIQFRRETRLDIALVKNHPIALVFLPAADIPTFVGEGRVDLGITGGDQVAEYEAHSPATEDTGVEKVLDLGFGQCKLQVQVPEKGEIKGPEGLVGRNVVTSFVGLTEQYFAGLEGLGDKMVNGNGDVPVRNQLRTKIKYVGGSVEAACALGVADGIVDLVGKILEGWSVIRGMLTAVESGETMKAAGLKAIDTVVESTAILIKSKHPSNQKLVDMIASRINGVITAQKYVLCQYNVDRNLLETVTKITPGKRAPTITALEDPRWAAISSMVLKEKIASVMDELTACGATDILVLNIANSRAG</sequence>
<dbReference type="GO" id="GO:0005524">
    <property type="term" value="F:ATP binding"/>
    <property type="evidence" value="ECO:0007669"/>
    <property type="project" value="UniProtKB-KW"/>
</dbReference>
<dbReference type="GO" id="GO:0000287">
    <property type="term" value="F:magnesium ion binding"/>
    <property type="evidence" value="ECO:0007669"/>
    <property type="project" value="InterPro"/>
</dbReference>
<comment type="similarity">
    <text evidence="4">Belongs to the ATP phosphoribosyltransferase family.</text>
</comment>
<keyword evidence="11" id="KW-0547">Nucleotide-binding</keyword>
<evidence type="ECO:0000256" key="5">
    <source>
        <dbReference type="ARBA" id="ARBA00011946"/>
    </source>
</evidence>
<keyword evidence="17" id="KW-1185">Reference proteome</keyword>
<dbReference type="Gene3D" id="3.30.70.120">
    <property type="match status" value="1"/>
</dbReference>
<evidence type="ECO:0000313" key="17">
    <source>
        <dbReference type="Proteomes" id="UP001276659"/>
    </source>
</evidence>
<dbReference type="InterPro" id="IPR001348">
    <property type="entry name" value="ATP_PRibTrfase_HisG"/>
</dbReference>
<dbReference type="FunFam" id="3.40.190.10:FF:000082">
    <property type="entry name" value="ATP phosphoribosyltransferase"/>
    <property type="match status" value="1"/>
</dbReference>
<name>A0AAD9ZD83_9LECA</name>
<keyword evidence="9" id="KW-0328">Glycosyltransferase</keyword>
<evidence type="ECO:0000256" key="1">
    <source>
        <dbReference type="ARBA" id="ARBA00000915"/>
    </source>
</evidence>
<keyword evidence="8" id="KW-0028">Amino-acid biosynthesis</keyword>
<dbReference type="Pfam" id="PF01634">
    <property type="entry name" value="HisG"/>
    <property type="match status" value="2"/>
</dbReference>
<dbReference type="GO" id="GO:0005737">
    <property type="term" value="C:cytoplasm"/>
    <property type="evidence" value="ECO:0007669"/>
    <property type="project" value="UniProtKB-SubCell"/>
</dbReference>
<dbReference type="GO" id="GO:0000105">
    <property type="term" value="P:L-histidine biosynthetic process"/>
    <property type="evidence" value="ECO:0007669"/>
    <property type="project" value="UniProtKB-KW"/>
</dbReference>